<dbReference type="OrthoDB" id="10360266at2759"/>
<feature type="transmembrane region" description="Helical" evidence="2">
    <location>
        <begin position="210"/>
        <end position="236"/>
    </location>
</feature>
<keyword evidence="2" id="KW-0812">Transmembrane</keyword>
<feature type="compositionally biased region" description="Polar residues" evidence="1">
    <location>
        <begin position="147"/>
        <end position="159"/>
    </location>
</feature>
<protein>
    <submittedName>
        <fullName evidence="3">Uncharacterized protein</fullName>
    </submittedName>
</protein>
<dbReference type="GO" id="GO:0016020">
    <property type="term" value="C:membrane"/>
    <property type="evidence" value="ECO:0007669"/>
    <property type="project" value="UniProtKB-SubCell"/>
</dbReference>
<dbReference type="EMBL" id="CAJNOC010000454">
    <property type="protein sequence ID" value="CAF0763446.1"/>
    <property type="molecule type" value="Genomic_DNA"/>
</dbReference>
<feature type="transmembrane region" description="Helical" evidence="2">
    <location>
        <begin position="257"/>
        <end position="282"/>
    </location>
</feature>
<accession>A0A813Q8D9</accession>
<evidence type="ECO:0000313" key="3">
    <source>
        <dbReference type="EMBL" id="CAF0763446.1"/>
    </source>
</evidence>
<name>A0A813Q8D9_9BILA</name>
<keyword evidence="2" id="KW-0472">Membrane</keyword>
<evidence type="ECO:0000256" key="1">
    <source>
        <dbReference type="SAM" id="MobiDB-lite"/>
    </source>
</evidence>
<keyword evidence="2" id="KW-1133">Transmembrane helix</keyword>
<feature type="region of interest" description="Disordered" evidence="1">
    <location>
        <begin position="98"/>
        <end position="117"/>
    </location>
</feature>
<organism evidence="3 4">
    <name type="scientific">Brachionus calyciflorus</name>
    <dbReference type="NCBI Taxonomy" id="104777"/>
    <lineage>
        <taxon>Eukaryota</taxon>
        <taxon>Metazoa</taxon>
        <taxon>Spiralia</taxon>
        <taxon>Gnathifera</taxon>
        <taxon>Rotifera</taxon>
        <taxon>Eurotatoria</taxon>
        <taxon>Monogononta</taxon>
        <taxon>Pseudotrocha</taxon>
        <taxon>Ploima</taxon>
        <taxon>Brachionidae</taxon>
        <taxon>Brachionus</taxon>
    </lineage>
</organism>
<dbReference type="AlphaFoldDB" id="A0A813Q8D9"/>
<feature type="region of interest" description="Disordered" evidence="1">
    <location>
        <begin position="141"/>
        <end position="160"/>
    </location>
</feature>
<keyword evidence="4" id="KW-1185">Reference proteome</keyword>
<feature type="compositionally biased region" description="Polar residues" evidence="1">
    <location>
        <begin position="1"/>
        <end position="13"/>
    </location>
</feature>
<sequence length="307" mass="34841">MFPSSNEINQAKSPAQIRQADDDSLYENGNYKYTTLINRSDSDVSSQKEDDEFVNNKIDQKYLSENKMVKSSSDQKIPETAKNQQYIYVNKNGLPIQSRVIPSKTSNNEKSKTNSNPAPLVCTDLLLEVYKTNKENLTSDERKLKSDNISGQDCQSGRSVPNHELDPSLASLNLSSSSLVQRDANGNIIINTSLAIQEPCSDFNSDHVKYINLFSILCCWCFPITGILGIFFARLTKKYYEMRDIAKAKKNLNRAEWMLMLTFFFGCTIIAVLFALMEFYWFKTGPNSESVNRRISGNIFHARSLPK</sequence>
<proteinExistence type="predicted"/>
<reference evidence="3" key="1">
    <citation type="submission" date="2021-02" db="EMBL/GenBank/DDBJ databases">
        <authorList>
            <person name="Nowell W R."/>
        </authorList>
    </citation>
    <scope>NUCLEOTIDE SEQUENCE</scope>
    <source>
        <strain evidence="3">Ploen Becks lab</strain>
    </source>
</reference>
<evidence type="ECO:0000256" key="2">
    <source>
        <dbReference type="SAM" id="Phobius"/>
    </source>
</evidence>
<gene>
    <name evidence="3" type="ORF">OXX778_LOCUS4557</name>
</gene>
<dbReference type="Proteomes" id="UP000663879">
    <property type="component" value="Unassembled WGS sequence"/>
</dbReference>
<comment type="caution">
    <text evidence="3">The sequence shown here is derived from an EMBL/GenBank/DDBJ whole genome shotgun (WGS) entry which is preliminary data.</text>
</comment>
<feature type="region of interest" description="Disordered" evidence="1">
    <location>
        <begin position="1"/>
        <end position="25"/>
    </location>
</feature>
<evidence type="ECO:0000313" key="4">
    <source>
        <dbReference type="Proteomes" id="UP000663879"/>
    </source>
</evidence>